<comment type="similarity">
    <text evidence="1">In the C-terminal section; belongs to the class-I pyridoxal-phosphate-dependent aminotransferase family.</text>
</comment>
<gene>
    <name evidence="7" type="ORF">EHS89_01540</name>
</gene>
<evidence type="ECO:0000256" key="2">
    <source>
        <dbReference type="ARBA" id="ARBA00022898"/>
    </source>
</evidence>
<dbReference type="AlphaFoldDB" id="A0A3P1SVP0"/>
<evidence type="ECO:0000256" key="3">
    <source>
        <dbReference type="ARBA" id="ARBA00023015"/>
    </source>
</evidence>
<keyword evidence="7" id="KW-0032">Aminotransferase</keyword>
<dbReference type="Pfam" id="PF00392">
    <property type="entry name" value="GntR"/>
    <property type="match status" value="1"/>
</dbReference>
<dbReference type="Gene3D" id="1.10.10.10">
    <property type="entry name" value="Winged helix-like DNA-binding domain superfamily/Winged helix DNA-binding domain"/>
    <property type="match status" value="1"/>
</dbReference>
<reference evidence="7 8" key="1">
    <citation type="submission" date="2018-11" db="EMBL/GenBank/DDBJ databases">
        <title>The draft genome sequence of Amphritea balenae JAMM 1525T.</title>
        <authorList>
            <person name="Fang Z."/>
            <person name="Zhang Y."/>
            <person name="Han X."/>
        </authorList>
    </citation>
    <scope>NUCLEOTIDE SEQUENCE [LARGE SCALE GENOMIC DNA]</scope>
    <source>
        <strain evidence="7 8">JAMM 1525</strain>
    </source>
</reference>
<dbReference type="InterPro" id="IPR036388">
    <property type="entry name" value="WH-like_DNA-bd_sf"/>
</dbReference>
<dbReference type="PRINTS" id="PR00035">
    <property type="entry name" value="HTHGNTR"/>
</dbReference>
<dbReference type="GO" id="GO:0003677">
    <property type="term" value="F:DNA binding"/>
    <property type="evidence" value="ECO:0007669"/>
    <property type="project" value="UniProtKB-KW"/>
</dbReference>
<dbReference type="CDD" id="cd00609">
    <property type="entry name" value="AAT_like"/>
    <property type="match status" value="1"/>
</dbReference>
<dbReference type="InterPro" id="IPR036390">
    <property type="entry name" value="WH_DNA-bd_sf"/>
</dbReference>
<name>A0A3P1SVP0_9GAMM</name>
<keyword evidence="7" id="KW-0808">Transferase</keyword>
<dbReference type="InterPro" id="IPR015421">
    <property type="entry name" value="PyrdxlP-dep_Trfase_major"/>
</dbReference>
<dbReference type="InterPro" id="IPR004839">
    <property type="entry name" value="Aminotransferase_I/II_large"/>
</dbReference>
<dbReference type="Pfam" id="PF00155">
    <property type="entry name" value="Aminotran_1_2"/>
    <property type="match status" value="1"/>
</dbReference>
<keyword evidence="4" id="KW-0238">DNA-binding</keyword>
<sequence>MKHQNLPKSLHKNLQKNLHKRSHSELFTPFLHQGATQRPRYRALFNYLQQQIMAGKLPADARLPSTRELAELLKLSRNTVKQVYEMLQAEGYIETRHGDGSYISPQLQLKAVSKKSPTDNTQTSGIQLSDKSNELHKLRTLHSHSNEQLLLPALPALDQFPWPQWQRSVSHAGRQMKFSSGRSYMGEPELRREIAGYLSASRGIRCNMDQIMICSGSQQGMQLAFSMLLNTGDKVLVEDPGFPGIDGAISTAGGVKVSIPIDEQGFQTDIALNRKQDAKLAFITPSRNYPMGYTLSLERRLQLLQWARQHGRCIIEDDYDSEFRFDGPPLTALQGLDGEHSVIYSGTFSRILHPNIRLAYLVLPPALVEPFNRMRGFLDGGLSALPQLALADFMARGLFASHLRRMRKLYKARRSYLLQRVEHEFGNQLTWEPSDGGMHAVFLLPQGYDDQAIAAKAERLGLGVRALSYYYDQQQPRSGLIIGFAGYNEAQIDQGLKLLKTTL</sequence>
<dbReference type="CDD" id="cd07377">
    <property type="entry name" value="WHTH_GntR"/>
    <property type="match status" value="1"/>
</dbReference>
<dbReference type="PANTHER" id="PTHR46577">
    <property type="entry name" value="HTH-TYPE TRANSCRIPTIONAL REGULATORY PROTEIN GABR"/>
    <property type="match status" value="1"/>
</dbReference>
<feature type="domain" description="HTH gntR-type" evidence="6">
    <location>
        <begin position="38"/>
        <end position="106"/>
    </location>
</feature>
<dbReference type="SUPFAM" id="SSF46785">
    <property type="entry name" value="Winged helix' DNA-binding domain"/>
    <property type="match status" value="1"/>
</dbReference>
<dbReference type="GO" id="GO:0003700">
    <property type="term" value="F:DNA-binding transcription factor activity"/>
    <property type="evidence" value="ECO:0007669"/>
    <property type="project" value="InterPro"/>
</dbReference>
<dbReference type="PROSITE" id="PS50949">
    <property type="entry name" value="HTH_GNTR"/>
    <property type="match status" value="1"/>
</dbReference>
<dbReference type="RefSeq" id="WP_124924344.1">
    <property type="nucleotide sequence ID" value="NZ_BMOH01000001.1"/>
</dbReference>
<dbReference type="SMART" id="SM00345">
    <property type="entry name" value="HTH_GNTR"/>
    <property type="match status" value="1"/>
</dbReference>
<protein>
    <submittedName>
        <fullName evidence="7">PLP-dependent aminotransferase family protein</fullName>
    </submittedName>
</protein>
<dbReference type="Gene3D" id="3.40.640.10">
    <property type="entry name" value="Type I PLP-dependent aspartate aminotransferase-like (Major domain)"/>
    <property type="match status" value="1"/>
</dbReference>
<keyword evidence="5" id="KW-0804">Transcription</keyword>
<evidence type="ECO:0000313" key="7">
    <source>
        <dbReference type="EMBL" id="RRD01272.1"/>
    </source>
</evidence>
<proteinExistence type="inferred from homology"/>
<dbReference type="InterPro" id="IPR015424">
    <property type="entry name" value="PyrdxlP-dep_Trfase"/>
</dbReference>
<comment type="caution">
    <text evidence="7">The sequence shown here is derived from an EMBL/GenBank/DDBJ whole genome shotgun (WGS) entry which is preliminary data.</text>
</comment>
<evidence type="ECO:0000313" key="8">
    <source>
        <dbReference type="Proteomes" id="UP000267535"/>
    </source>
</evidence>
<organism evidence="7 8">
    <name type="scientific">Amphritea balenae</name>
    <dbReference type="NCBI Taxonomy" id="452629"/>
    <lineage>
        <taxon>Bacteria</taxon>
        <taxon>Pseudomonadati</taxon>
        <taxon>Pseudomonadota</taxon>
        <taxon>Gammaproteobacteria</taxon>
        <taxon>Oceanospirillales</taxon>
        <taxon>Oceanospirillaceae</taxon>
        <taxon>Amphritea</taxon>
    </lineage>
</organism>
<keyword evidence="8" id="KW-1185">Reference proteome</keyword>
<accession>A0A3P1SVP0</accession>
<evidence type="ECO:0000256" key="1">
    <source>
        <dbReference type="ARBA" id="ARBA00005384"/>
    </source>
</evidence>
<dbReference type="OrthoDB" id="9808770at2"/>
<evidence type="ECO:0000256" key="5">
    <source>
        <dbReference type="ARBA" id="ARBA00023163"/>
    </source>
</evidence>
<evidence type="ECO:0000256" key="4">
    <source>
        <dbReference type="ARBA" id="ARBA00023125"/>
    </source>
</evidence>
<dbReference type="SUPFAM" id="SSF53383">
    <property type="entry name" value="PLP-dependent transferases"/>
    <property type="match status" value="1"/>
</dbReference>
<dbReference type="PANTHER" id="PTHR46577:SF1">
    <property type="entry name" value="HTH-TYPE TRANSCRIPTIONAL REGULATORY PROTEIN GABR"/>
    <property type="match status" value="1"/>
</dbReference>
<keyword evidence="2" id="KW-0663">Pyridoxal phosphate</keyword>
<dbReference type="GO" id="GO:0030170">
    <property type="term" value="F:pyridoxal phosphate binding"/>
    <property type="evidence" value="ECO:0007669"/>
    <property type="project" value="InterPro"/>
</dbReference>
<keyword evidence="3" id="KW-0805">Transcription regulation</keyword>
<dbReference type="Proteomes" id="UP000267535">
    <property type="component" value="Unassembled WGS sequence"/>
</dbReference>
<dbReference type="InterPro" id="IPR000524">
    <property type="entry name" value="Tscrpt_reg_HTH_GntR"/>
</dbReference>
<evidence type="ECO:0000259" key="6">
    <source>
        <dbReference type="PROSITE" id="PS50949"/>
    </source>
</evidence>
<dbReference type="EMBL" id="RQXV01000001">
    <property type="protein sequence ID" value="RRD01272.1"/>
    <property type="molecule type" value="Genomic_DNA"/>
</dbReference>
<dbReference type="InterPro" id="IPR051446">
    <property type="entry name" value="HTH_trans_reg/aminotransferase"/>
</dbReference>
<dbReference type="GO" id="GO:0008483">
    <property type="term" value="F:transaminase activity"/>
    <property type="evidence" value="ECO:0007669"/>
    <property type="project" value="UniProtKB-KW"/>
</dbReference>